<evidence type="ECO:0008006" key="4">
    <source>
        <dbReference type="Google" id="ProtNLM"/>
    </source>
</evidence>
<organism evidence="2 3">
    <name type="scientific">Ancrocorticia populi</name>
    <dbReference type="NCBI Taxonomy" id="2175228"/>
    <lineage>
        <taxon>Bacteria</taxon>
        <taxon>Bacillati</taxon>
        <taxon>Actinomycetota</taxon>
        <taxon>Actinomycetes</taxon>
        <taxon>Actinomycetales</taxon>
        <taxon>Actinomycetaceae</taxon>
        <taxon>Ancrocorticia</taxon>
    </lineage>
</organism>
<feature type="transmembrane region" description="Helical" evidence="1">
    <location>
        <begin position="356"/>
        <end position="379"/>
    </location>
</feature>
<gene>
    <name evidence="2" type="ORF">DD236_00370</name>
</gene>
<dbReference type="EMBL" id="QETB01000001">
    <property type="protein sequence ID" value="PWF26907.1"/>
    <property type="molecule type" value="Genomic_DNA"/>
</dbReference>
<comment type="caution">
    <text evidence="2">The sequence shown here is derived from an EMBL/GenBank/DDBJ whole genome shotgun (WGS) entry which is preliminary data.</text>
</comment>
<reference evidence="3" key="1">
    <citation type="submission" date="2018-05" db="EMBL/GenBank/DDBJ databases">
        <authorList>
            <person name="Li Y."/>
        </authorList>
    </citation>
    <scope>NUCLEOTIDE SEQUENCE [LARGE SCALE GENOMIC DNA]</scope>
    <source>
        <strain evidence="3">sk1b4</strain>
    </source>
</reference>
<name>A0A2V1KBL5_9ACTO</name>
<feature type="transmembrane region" description="Helical" evidence="1">
    <location>
        <begin position="217"/>
        <end position="233"/>
    </location>
</feature>
<evidence type="ECO:0000313" key="3">
    <source>
        <dbReference type="Proteomes" id="UP000245283"/>
    </source>
</evidence>
<keyword evidence="3" id="KW-1185">Reference proteome</keyword>
<keyword evidence="1" id="KW-0472">Membrane</keyword>
<feature type="transmembrane region" description="Helical" evidence="1">
    <location>
        <begin position="117"/>
        <end position="139"/>
    </location>
</feature>
<keyword evidence="1" id="KW-1133">Transmembrane helix</keyword>
<feature type="transmembrane region" description="Helical" evidence="1">
    <location>
        <begin position="146"/>
        <end position="165"/>
    </location>
</feature>
<keyword evidence="1" id="KW-0812">Transmembrane</keyword>
<feature type="transmembrane region" description="Helical" evidence="1">
    <location>
        <begin position="240"/>
        <end position="260"/>
    </location>
</feature>
<dbReference type="Proteomes" id="UP000245283">
    <property type="component" value="Unassembled WGS sequence"/>
</dbReference>
<feature type="transmembrane region" description="Helical" evidence="1">
    <location>
        <begin position="385"/>
        <end position="404"/>
    </location>
</feature>
<feature type="transmembrane region" description="Helical" evidence="1">
    <location>
        <begin position="40"/>
        <end position="63"/>
    </location>
</feature>
<feature type="transmembrane region" description="Helical" evidence="1">
    <location>
        <begin position="315"/>
        <end position="336"/>
    </location>
</feature>
<protein>
    <recommendedName>
        <fullName evidence="4">Glycosyltransferase RgtA/B/C/D-like domain-containing protein</fullName>
    </recommendedName>
</protein>
<proteinExistence type="predicted"/>
<sequence>MISYMQGLDTFNGFVGTVLILLCGLGCALAFAPKRTGVHAAIWGALAADLLVLLMLVAVFRYLSDDSETWHILATQASDFLTGRTEYSVTYVDGKLGYLWIVGGIYAVTGSTPMAPIMLGIVCHLLLVTVIARITALLAPSQPPQAIRRSAYLAAFLPCIVWWTPHILRESLTFMLVATALYGAMRIVSGRGQRAATLAFTCAALATLIWIRGSLGYMVTIGVVLGVLYVRAGRSRYHTAIRSALIGTGIAAFPFVFQVLSESLGLTEDGIAIVTSELSDIAVSGFPGLVNETNLLRILSVTIPRVLAGPFPWELAPNGVMALAFMELVCWLAIGLGAIRARKAFLPNQLLADRRYLIGLIIVVFAVVIVALAITAGNYGILARFRPIATVVIIPLAGIGFSFTRSPSRSRSQSLSWVSGS</sequence>
<dbReference type="AlphaFoldDB" id="A0A2V1KBL5"/>
<evidence type="ECO:0000256" key="1">
    <source>
        <dbReference type="SAM" id="Phobius"/>
    </source>
</evidence>
<evidence type="ECO:0000313" key="2">
    <source>
        <dbReference type="EMBL" id="PWF26907.1"/>
    </source>
</evidence>
<feature type="transmembrane region" description="Helical" evidence="1">
    <location>
        <begin position="12"/>
        <end position="33"/>
    </location>
</feature>
<accession>A0A2V1KBL5</accession>